<evidence type="ECO:0000256" key="6">
    <source>
        <dbReference type="ARBA" id="ARBA00047745"/>
    </source>
</evidence>
<dbReference type="UniPathway" id="UPA00704">
    <property type="reaction ID" value="UER00715"/>
</dbReference>
<dbReference type="InterPro" id="IPR011611">
    <property type="entry name" value="PfkB_dom"/>
</dbReference>
<evidence type="ECO:0000256" key="3">
    <source>
        <dbReference type="ARBA" id="ARBA00022741"/>
    </source>
</evidence>
<gene>
    <name evidence="10" type="ORF">B9O19_01605</name>
</gene>
<comment type="similarity">
    <text evidence="7">Belongs to the carbohydrate kinase PfkB family. LacC subfamily.</text>
</comment>
<keyword evidence="5 7" id="KW-0067">ATP-binding</keyword>
<dbReference type="RefSeq" id="WP_102365938.1">
    <property type="nucleotide sequence ID" value="NZ_CP020991.1"/>
</dbReference>
<evidence type="ECO:0000256" key="4">
    <source>
        <dbReference type="ARBA" id="ARBA00022777"/>
    </source>
</evidence>
<evidence type="ECO:0000256" key="7">
    <source>
        <dbReference type="PIRNR" id="PIRNR000535"/>
    </source>
</evidence>
<protein>
    <recommendedName>
        <fullName evidence="7">Tagatose-6-phosphate kinase</fullName>
        <ecNumber evidence="7">2.7.1.144</ecNumber>
    </recommendedName>
</protein>
<comment type="catalytic activity">
    <reaction evidence="6 8">
        <text>beta-D-fructose 1-phosphate + ATP = beta-D-fructose 1,6-bisphosphate + ADP + H(+)</text>
        <dbReference type="Rhea" id="RHEA:14213"/>
        <dbReference type="ChEBI" id="CHEBI:15378"/>
        <dbReference type="ChEBI" id="CHEBI:30616"/>
        <dbReference type="ChEBI" id="CHEBI:32966"/>
        <dbReference type="ChEBI" id="CHEBI:138881"/>
        <dbReference type="ChEBI" id="CHEBI:456216"/>
        <dbReference type="EC" id="2.7.1.56"/>
    </reaction>
</comment>
<sequence length="300" mass="32170">MIYTVTFNPAVDYVIHLEDIELGAVNRTESEEIFFGGKGINVSTVLSNLGAENIALGFISGFTGKAIESGLNKNGIKTDFIELENGITRINVKIKSKEETDINGQGPVISHEAISGLLDKLKVLQRGDFLILAGSIPATMPDDIYEKIMERLKDSGSNIVVDATGDLLKNVLKYHPFLVKPNNHELGELFGIEINTEEEIIEYAGKLRQMGARNVLVSRAGDGAVLSAENGEVIKMGVPSGKVLNSVGAGDSMVAGFIFGYLQSGDYRDALKLGTACGSATAFSAGLAEKEKVEELMKIL</sequence>
<proteinExistence type="inferred from homology"/>
<dbReference type="PIRSF" id="PIRSF000535">
    <property type="entry name" value="1PFK/6PFK/LacC"/>
    <property type="match status" value="1"/>
</dbReference>
<dbReference type="GO" id="GO:0005829">
    <property type="term" value="C:cytosol"/>
    <property type="evidence" value="ECO:0007669"/>
    <property type="project" value="TreeGrafter"/>
</dbReference>
<dbReference type="Pfam" id="PF00294">
    <property type="entry name" value="PfkB"/>
    <property type="match status" value="1"/>
</dbReference>
<dbReference type="GO" id="GO:0005524">
    <property type="term" value="F:ATP binding"/>
    <property type="evidence" value="ECO:0007669"/>
    <property type="project" value="UniProtKB-UniRule"/>
</dbReference>
<dbReference type="AlphaFoldDB" id="A0A2K9P3D8"/>
<evidence type="ECO:0000256" key="2">
    <source>
        <dbReference type="ARBA" id="ARBA00022679"/>
    </source>
</evidence>
<dbReference type="GO" id="GO:2001059">
    <property type="term" value="P:D-tagatose 6-phosphate catabolic process"/>
    <property type="evidence" value="ECO:0007669"/>
    <property type="project" value="UniProtKB-UniPathway"/>
</dbReference>
<keyword evidence="11" id="KW-1185">Reference proteome</keyword>
<evidence type="ECO:0000256" key="5">
    <source>
        <dbReference type="ARBA" id="ARBA00022840"/>
    </source>
</evidence>
<dbReference type="InterPro" id="IPR017583">
    <property type="entry name" value="Tagatose/fructose_Pkinase"/>
</dbReference>
<dbReference type="GO" id="GO:0008662">
    <property type="term" value="F:1-phosphofructokinase activity"/>
    <property type="evidence" value="ECO:0007669"/>
    <property type="project" value="UniProtKB-UniRule"/>
</dbReference>
<dbReference type="SUPFAM" id="SSF53613">
    <property type="entry name" value="Ribokinase-like"/>
    <property type="match status" value="1"/>
</dbReference>
<reference evidence="10 11" key="1">
    <citation type="submission" date="2017-04" db="EMBL/GenBank/DDBJ databases">
        <title>Monoglobus pectinilyticus 14 draft genome.</title>
        <authorList>
            <person name="Kim C."/>
            <person name="Rosendale D.I."/>
            <person name="Kelly W.J."/>
            <person name="Tannock G.W."/>
            <person name="Patchett M.L."/>
            <person name="Jordens J.Z."/>
        </authorList>
    </citation>
    <scope>NUCLEOTIDE SEQUENCE [LARGE SCALE GENOMIC DNA]</scope>
    <source>
        <strain evidence="10 11">14</strain>
    </source>
</reference>
<dbReference type="InterPro" id="IPR029056">
    <property type="entry name" value="Ribokinase-like"/>
</dbReference>
<keyword evidence="7" id="KW-0423">Lactose metabolism</keyword>
<evidence type="ECO:0000256" key="1">
    <source>
        <dbReference type="ARBA" id="ARBA00005380"/>
    </source>
</evidence>
<dbReference type="KEGG" id="mpec:B9O19_01605"/>
<evidence type="ECO:0000259" key="9">
    <source>
        <dbReference type="Pfam" id="PF00294"/>
    </source>
</evidence>
<dbReference type="NCBIfam" id="TIGR03168">
    <property type="entry name" value="1-PFK"/>
    <property type="match status" value="1"/>
</dbReference>
<dbReference type="GeneID" id="98062995"/>
<dbReference type="OrthoDB" id="9801219at2"/>
<keyword evidence="3 7" id="KW-0547">Nucleotide-binding</keyword>
<evidence type="ECO:0000313" key="10">
    <source>
        <dbReference type="EMBL" id="AUO19762.1"/>
    </source>
</evidence>
<feature type="domain" description="Carbohydrate kinase PfkB" evidence="9">
    <location>
        <begin position="6"/>
        <end position="289"/>
    </location>
</feature>
<organism evidence="10 11">
    <name type="scientific">Monoglobus pectinilyticus</name>
    <dbReference type="NCBI Taxonomy" id="1981510"/>
    <lineage>
        <taxon>Bacteria</taxon>
        <taxon>Bacillati</taxon>
        <taxon>Bacillota</taxon>
        <taxon>Clostridia</taxon>
        <taxon>Monoglobales</taxon>
        <taxon>Monoglobaceae</taxon>
        <taxon>Monoglobus</taxon>
    </lineage>
</organism>
<dbReference type="EMBL" id="CP020991">
    <property type="protein sequence ID" value="AUO19762.1"/>
    <property type="molecule type" value="Genomic_DNA"/>
</dbReference>
<dbReference type="InterPro" id="IPR002173">
    <property type="entry name" value="Carboh/pur_kinase_PfkB_CS"/>
</dbReference>
<evidence type="ECO:0000313" key="11">
    <source>
        <dbReference type="Proteomes" id="UP000235589"/>
    </source>
</evidence>
<dbReference type="GO" id="GO:0016052">
    <property type="term" value="P:carbohydrate catabolic process"/>
    <property type="evidence" value="ECO:0007669"/>
    <property type="project" value="UniProtKB-ARBA"/>
</dbReference>
<comment type="similarity">
    <text evidence="1">Belongs to the carbohydrate kinase pfkB family.</text>
</comment>
<comment type="pathway">
    <text evidence="7">Carbohydrate metabolism; D-tagatose 6-phosphate degradation; D-glyceraldehyde 3-phosphate and glycerone phosphate from D-tagatose 6-phosphate: step 1/2.</text>
</comment>
<dbReference type="PANTHER" id="PTHR46566">
    <property type="entry name" value="1-PHOSPHOFRUCTOKINASE-RELATED"/>
    <property type="match status" value="1"/>
</dbReference>
<dbReference type="GO" id="GO:0005988">
    <property type="term" value="P:lactose metabolic process"/>
    <property type="evidence" value="ECO:0007669"/>
    <property type="project" value="UniProtKB-KW"/>
</dbReference>
<accession>A0A2K9P3D8</accession>
<dbReference type="GO" id="GO:0044281">
    <property type="term" value="P:small molecule metabolic process"/>
    <property type="evidence" value="ECO:0007669"/>
    <property type="project" value="UniProtKB-ARBA"/>
</dbReference>
<evidence type="ECO:0000256" key="8">
    <source>
        <dbReference type="RuleBase" id="RU369061"/>
    </source>
</evidence>
<dbReference type="FunFam" id="3.40.1190.20:FF:000001">
    <property type="entry name" value="Phosphofructokinase"/>
    <property type="match status" value="1"/>
</dbReference>
<keyword evidence="2 7" id="KW-0808">Transferase</keyword>
<keyword evidence="4 8" id="KW-0418">Kinase</keyword>
<dbReference type="Proteomes" id="UP000235589">
    <property type="component" value="Chromosome"/>
</dbReference>
<name>A0A2K9P3D8_9FIRM</name>
<dbReference type="PROSITE" id="PS00584">
    <property type="entry name" value="PFKB_KINASES_2"/>
    <property type="match status" value="1"/>
</dbReference>
<dbReference type="GO" id="GO:0009024">
    <property type="term" value="F:tagatose-6-phosphate kinase activity"/>
    <property type="evidence" value="ECO:0007669"/>
    <property type="project" value="UniProtKB-EC"/>
</dbReference>
<dbReference type="InterPro" id="IPR022463">
    <property type="entry name" value="1-PFruKinase"/>
</dbReference>
<comment type="function">
    <text evidence="8">Catalyzes the ATP-dependent phosphorylation of fructose-l-phosphate to fructose-l,6-bisphosphate.</text>
</comment>
<dbReference type="EC" id="2.7.1.144" evidence="7"/>
<dbReference type="PANTHER" id="PTHR46566:SF1">
    <property type="entry name" value="1-PHOSPHOFRUCTOKINASE"/>
    <property type="match status" value="1"/>
</dbReference>
<comment type="catalytic activity">
    <reaction evidence="7">
        <text>D-tagatofuranose 6-phosphate + ATP = D-tagatofuranose 1,6-bisphosphate + ADP + H(+)</text>
        <dbReference type="Rhea" id="RHEA:12420"/>
        <dbReference type="ChEBI" id="CHEBI:15378"/>
        <dbReference type="ChEBI" id="CHEBI:30616"/>
        <dbReference type="ChEBI" id="CHEBI:58694"/>
        <dbReference type="ChEBI" id="CHEBI:58695"/>
        <dbReference type="ChEBI" id="CHEBI:456216"/>
        <dbReference type="EC" id="2.7.1.144"/>
    </reaction>
</comment>
<dbReference type="CDD" id="cd01164">
    <property type="entry name" value="FruK_PfkB_like"/>
    <property type="match status" value="1"/>
</dbReference>
<dbReference type="Gene3D" id="3.40.1190.20">
    <property type="match status" value="1"/>
</dbReference>
<dbReference type="NCBIfam" id="TIGR03828">
    <property type="entry name" value="pfkB"/>
    <property type="match status" value="1"/>
</dbReference>